<sequence length="137" mass="15568">MLVVFFLSSLKKIVEQMHQTMCKRKITVPSVNFKHNIKSECANITGCRHVYFEHIAIIVVDFFFLIRIRPSRITPKTAVVILGCCSTAFNSSAVVLLFDVITAFAPVCIIFGFYSIWFTDFALTIFGVIFAWSQRSS</sequence>
<keyword evidence="1" id="KW-0812">Transmembrane</keyword>
<feature type="transmembrane region" description="Helical" evidence="1">
    <location>
        <begin position="104"/>
        <end position="132"/>
    </location>
</feature>
<keyword evidence="1" id="KW-1133">Transmembrane helix</keyword>
<keyword evidence="3" id="KW-1185">Reference proteome</keyword>
<proteinExistence type="predicted"/>
<dbReference type="AlphaFoldDB" id="A0A8X8C7C2"/>
<accession>A0A8X8C7C2</accession>
<keyword evidence="1" id="KW-0472">Membrane</keyword>
<protein>
    <submittedName>
        <fullName evidence="2">Uncharacterized protein</fullName>
    </submittedName>
</protein>
<gene>
    <name evidence="2" type="ORF">POTOM_055559</name>
</gene>
<comment type="caution">
    <text evidence="2">The sequence shown here is derived from an EMBL/GenBank/DDBJ whole genome shotgun (WGS) entry which is preliminary data.</text>
</comment>
<evidence type="ECO:0000313" key="2">
    <source>
        <dbReference type="EMBL" id="KAG6742269.1"/>
    </source>
</evidence>
<feature type="transmembrane region" description="Helical" evidence="1">
    <location>
        <begin position="49"/>
        <end position="66"/>
    </location>
</feature>
<name>A0A8X8C7C2_POPTO</name>
<evidence type="ECO:0000313" key="3">
    <source>
        <dbReference type="Proteomes" id="UP000886885"/>
    </source>
</evidence>
<reference evidence="2" key="1">
    <citation type="journal article" date="2020" name="bioRxiv">
        <title>Hybrid origin of Populus tomentosa Carr. identified through genome sequencing and phylogenomic analysis.</title>
        <authorList>
            <person name="An X."/>
            <person name="Gao K."/>
            <person name="Chen Z."/>
            <person name="Li J."/>
            <person name="Yang X."/>
            <person name="Yang X."/>
            <person name="Zhou J."/>
            <person name="Guo T."/>
            <person name="Zhao T."/>
            <person name="Huang S."/>
            <person name="Miao D."/>
            <person name="Khan W.U."/>
            <person name="Rao P."/>
            <person name="Ye M."/>
            <person name="Lei B."/>
            <person name="Liao W."/>
            <person name="Wang J."/>
            <person name="Ji L."/>
            <person name="Li Y."/>
            <person name="Guo B."/>
            <person name="Mustafa N.S."/>
            <person name="Li S."/>
            <person name="Yun Q."/>
            <person name="Keller S.R."/>
            <person name="Mao J."/>
            <person name="Zhang R."/>
            <person name="Strauss S.H."/>
        </authorList>
    </citation>
    <scope>NUCLEOTIDE SEQUENCE</scope>
    <source>
        <strain evidence="2">GM15</strain>
        <tissue evidence="2">Leaf</tissue>
    </source>
</reference>
<dbReference type="Proteomes" id="UP000886885">
    <property type="component" value="Chromosome 17D"/>
</dbReference>
<feature type="transmembrane region" description="Helical" evidence="1">
    <location>
        <begin position="78"/>
        <end position="98"/>
    </location>
</feature>
<dbReference type="EMBL" id="JAAWWB010000034">
    <property type="protein sequence ID" value="KAG6742269.1"/>
    <property type="molecule type" value="Genomic_DNA"/>
</dbReference>
<evidence type="ECO:0000256" key="1">
    <source>
        <dbReference type="SAM" id="Phobius"/>
    </source>
</evidence>
<organism evidence="2 3">
    <name type="scientific">Populus tomentosa</name>
    <name type="common">Chinese white poplar</name>
    <dbReference type="NCBI Taxonomy" id="118781"/>
    <lineage>
        <taxon>Eukaryota</taxon>
        <taxon>Viridiplantae</taxon>
        <taxon>Streptophyta</taxon>
        <taxon>Embryophyta</taxon>
        <taxon>Tracheophyta</taxon>
        <taxon>Spermatophyta</taxon>
        <taxon>Magnoliopsida</taxon>
        <taxon>eudicotyledons</taxon>
        <taxon>Gunneridae</taxon>
        <taxon>Pentapetalae</taxon>
        <taxon>rosids</taxon>
        <taxon>fabids</taxon>
        <taxon>Malpighiales</taxon>
        <taxon>Salicaceae</taxon>
        <taxon>Saliceae</taxon>
        <taxon>Populus</taxon>
    </lineage>
</organism>